<sequence>MENKSIADIVEKVKSGIIHIVHVLDGERVSSGTGFMVNGYLVTNHHVIYKAPSKSKIVLKTYDSDRNKALEGIIELERDEDGYFSGLTNKGDKQDDLFILALSEENKNDYIVFDIPELREEKLKLYNFSFGIHENKRIGEPIFFLGYHFDHFQITCHTGIISSFNERNGGHIIQVDASVNRSNSGSPLIDPITHKVIGIITRKETGLGKNFSSFYSVVKNNIDFLDSARLSFIQQQDKEIQKRINDAIFNKGIFERGYNKIQDNINYRDSIEGIIEQLSKNNANLLEIAKQIERSANVGIGYAFSVDKLKNEKCFLNEVA</sequence>
<dbReference type="InterPro" id="IPR043504">
    <property type="entry name" value="Peptidase_S1_PA_chymotrypsin"/>
</dbReference>
<dbReference type="RefSeq" id="WP_190905112.1">
    <property type="nucleotide sequence ID" value="NZ_JACJTQ010000002.1"/>
</dbReference>
<keyword evidence="2" id="KW-1185">Reference proteome</keyword>
<organism evidence="1 2">
    <name type="scientific">Anabaena catenula FACHB-362</name>
    <dbReference type="NCBI Taxonomy" id="2692877"/>
    <lineage>
        <taxon>Bacteria</taxon>
        <taxon>Bacillati</taxon>
        <taxon>Cyanobacteriota</taxon>
        <taxon>Cyanophyceae</taxon>
        <taxon>Nostocales</taxon>
        <taxon>Nostocaceae</taxon>
        <taxon>Anabaena</taxon>
    </lineage>
</organism>
<accession>A0ABR8IWT8</accession>
<comment type="caution">
    <text evidence="1">The sequence shown here is derived from an EMBL/GenBank/DDBJ whole genome shotgun (WGS) entry which is preliminary data.</text>
</comment>
<dbReference type="PRINTS" id="PR00834">
    <property type="entry name" value="PROTEASES2C"/>
</dbReference>
<dbReference type="PANTHER" id="PTHR43019:SF23">
    <property type="entry name" value="PROTEASE DO-LIKE 5, CHLOROPLASTIC"/>
    <property type="match status" value="1"/>
</dbReference>
<dbReference type="InterPro" id="IPR001940">
    <property type="entry name" value="Peptidase_S1C"/>
</dbReference>
<dbReference type="EMBL" id="JACJTQ010000002">
    <property type="protein sequence ID" value="MBD2690531.1"/>
    <property type="molecule type" value="Genomic_DNA"/>
</dbReference>
<dbReference type="InterPro" id="IPR009003">
    <property type="entry name" value="Peptidase_S1_PA"/>
</dbReference>
<dbReference type="Proteomes" id="UP000660381">
    <property type="component" value="Unassembled WGS sequence"/>
</dbReference>
<name>A0ABR8IWT8_9NOST</name>
<dbReference type="PANTHER" id="PTHR43019">
    <property type="entry name" value="SERINE ENDOPROTEASE DEGS"/>
    <property type="match status" value="1"/>
</dbReference>
<proteinExistence type="predicted"/>
<evidence type="ECO:0000313" key="1">
    <source>
        <dbReference type="EMBL" id="MBD2690531.1"/>
    </source>
</evidence>
<dbReference type="Gene3D" id="2.40.10.10">
    <property type="entry name" value="Trypsin-like serine proteases"/>
    <property type="match status" value="2"/>
</dbReference>
<dbReference type="SUPFAM" id="SSF50494">
    <property type="entry name" value="Trypsin-like serine proteases"/>
    <property type="match status" value="1"/>
</dbReference>
<gene>
    <name evidence="1" type="ORF">H6G68_01985</name>
</gene>
<protein>
    <submittedName>
        <fullName evidence="1">Trypsin-like peptidase domain-containing protein</fullName>
    </submittedName>
</protein>
<evidence type="ECO:0000313" key="2">
    <source>
        <dbReference type="Proteomes" id="UP000660381"/>
    </source>
</evidence>
<reference evidence="1 2" key="1">
    <citation type="journal article" date="2020" name="ISME J.">
        <title>Comparative genomics reveals insights into cyanobacterial evolution and habitat adaptation.</title>
        <authorList>
            <person name="Chen M.Y."/>
            <person name="Teng W.K."/>
            <person name="Zhao L."/>
            <person name="Hu C.X."/>
            <person name="Zhou Y.K."/>
            <person name="Han B.P."/>
            <person name="Song L.R."/>
            <person name="Shu W.S."/>
        </authorList>
    </citation>
    <scope>NUCLEOTIDE SEQUENCE [LARGE SCALE GENOMIC DNA]</scope>
    <source>
        <strain evidence="1 2">FACHB-362</strain>
    </source>
</reference>
<dbReference type="Pfam" id="PF13365">
    <property type="entry name" value="Trypsin_2"/>
    <property type="match status" value="1"/>
</dbReference>